<organism evidence="13 14">
    <name type="scientific">Legionella spiritensis</name>
    <dbReference type="NCBI Taxonomy" id="452"/>
    <lineage>
        <taxon>Bacteria</taxon>
        <taxon>Pseudomonadati</taxon>
        <taxon>Pseudomonadota</taxon>
        <taxon>Gammaproteobacteria</taxon>
        <taxon>Legionellales</taxon>
        <taxon>Legionellaceae</taxon>
        <taxon>Legionella</taxon>
    </lineage>
</organism>
<name>A0A0W0Z5X3_LEGSP</name>
<dbReference type="PRINTS" id="PR00885">
    <property type="entry name" value="BCTERIALGSPH"/>
</dbReference>
<comment type="subcellular location">
    <subcellularLocation>
        <location evidence="1">Cell inner membrane</location>
        <topology evidence="1">Single-pass membrane protein</topology>
    </subcellularLocation>
</comment>
<dbReference type="InterPro" id="IPR002416">
    <property type="entry name" value="T2SS_protein-GspH"/>
</dbReference>
<gene>
    <name evidence="13" type="ORF">Lspi_1621</name>
</gene>
<evidence type="ECO:0000256" key="5">
    <source>
        <dbReference type="ARBA" id="ARBA00022519"/>
    </source>
</evidence>
<dbReference type="InterPro" id="IPR045584">
    <property type="entry name" value="Pilin-like"/>
</dbReference>
<dbReference type="AlphaFoldDB" id="A0A0W0Z5X3"/>
<comment type="caution">
    <text evidence="13">The sequence shown here is derived from an EMBL/GenBank/DDBJ whole genome shotgun (WGS) entry which is preliminary data.</text>
</comment>
<dbReference type="InterPro" id="IPR022346">
    <property type="entry name" value="T2SS_GspH"/>
</dbReference>
<evidence type="ECO:0000313" key="13">
    <source>
        <dbReference type="EMBL" id="KTD64102.1"/>
    </source>
</evidence>
<dbReference type="Gene3D" id="3.55.40.10">
    <property type="entry name" value="minor pseudopilin epsh domain"/>
    <property type="match status" value="1"/>
</dbReference>
<evidence type="ECO:0000256" key="2">
    <source>
        <dbReference type="ARBA" id="ARBA00021549"/>
    </source>
</evidence>
<dbReference type="SUPFAM" id="SSF54523">
    <property type="entry name" value="Pili subunits"/>
    <property type="match status" value="1"/>
</dbReference>
<evidence type="ECO:0000313" key="14">
    <source>
        <dbReference type="Proteomes" id="UP000054877"/>
    </source>
</evidence>
<evidence type="ECO:0000256" key="8">
    <source>
        <dbReference type="ARBA" id="ARBA00023136"/>
    </source>
</evidence>
<keyword evidence="6 11" id="KW-0812">Transmembrane</keyword>
<evidence type="ECO:0000256" key="7">
    <source>
        <dbReference type="ARBA" id="ARBA00022989"/>
    </source>
</evidence>
<comment type="similarity">
    <text evidence="9">Belongs to the GSP H family.</text>
</comment>
<sequence length="160" mass="17922">MRNNSGFTLIEILVVLVIVGITLTMTLLAFGDFGAGRKALMSAEQFVSYVKLVQQRAILEVTTLGINIDRGGYETYRFDNDTIWQPMSQQSLFHWKPFPKNVVVAINTRIRNRDKRPDIVINPSGDMSPFTITFGTVEKPEIATVYGQHNGKIVLGKSES</sequence>
<evidence type="ECO:0000256" key="6">
    <source>
        <dbReference type="ARBA" id="ARBA00022692"/>
    </source>
</evidence>
<evidence type="ECO:0000256" key="4">
    <source>
        <dbReference type="ARBA" id="ARBA00022481"/>
    </source>
</evidence>
<dbReference type="EMBL" id="LNYX01000014">
    <property type="protein sequence ID" value="KTD64102.1"/>
    <property type="molecule type" value="Genomic_DNA"/>
</dbReference>
<evidence type="ECO:0000256" key="10">
    <source>
        <dbReference type="ARBA" id="ARBA00030775"/>
    </source>
</evidence>
<dbReference type="InterPro" id="IPR012902">
    <property type="entry name" value="N_methyl_site"/>
</dbReference>
<dbReference type="Pfam" id="PF12019">
    <property type="entry name" value="GspH"/>
    <property type="match status" value="1"/>
</dbReference>
<keyword evidence="8 11" id="KW-0472">Membrane</keyword>
<dbReference type="NCBIfam" id="TIGR01708">
    <property type="entry name" value="typeII_sec_gspH"/>
    <property type="match status" value="1"/>
</dbReference>
<keyword evidence="4" id="KW-0488">Methylation</keyword>
<dbReference type="InterPro" id="IPR049875">
    <property type="entry name" value="TypeII_GspH"/>
</dbReference>
<dbReference type="GO" id="GO:0015627">
    <property type="term" value="C:type II protein secretion system complex"/>
    <property type="evidence" value="ECO:0007669"/>
    <property type="project" value="InterPro"/>
</dbReference>
<keyword evidence="7 11" id="KW-1133">Transmembrane helix</keyword>
<keyword evidence="5" id="KW-0997">Cell inner membrane</keyword>
<feature type="transmembrane region" description="Helical" evidence="11">
    <location>
        <begin position="12"/>
        <end position="31"/>
    </location>
</feature>
<dbReference type="NCBIfam" id="TIGR02532">
    <property type="entry name" value="IV_pilin_GFxxxE"/>
    <property type="match status" value="1"/>
</dbReference>
<evidence type="ECO:0000256" key="1">
    <source>
        <dbReference type="ARBA" id="ARBA00004377"/>
    </source>
</evidence>
<feature type="domain" description="General secretion pathway GspH" evidence="12">
    <location>
        <begin position="43"/>
        <end position="135"/>
    </location>
</feature>
<dbReference type="GO" id="GO:0015628">
    <property type="term" value="P:protein secretion by the type II secretion system"/>
    <property type="evidence" value="ECO:0007669"/>
    <property type="project" value="InterPro"/>
</dbReference>
<evidence type="ECO:0000256" key="11">
    <source>
        <dbReference type="SAM" id="Phobius"/>
    </source>
</evidence>
<evidence type="ECO:0000256" key="9">
    <source>
        <dbReference type="ARBA" id="ARBA00025772"/>
    </source>
</evidence>
<dbReference type="PATRIC" id="fig|452.5.peg.1782"/>
<evidence type="ECO:0000259" key="12">
    <source>
        <dbReference type="Pfam" id="PF12019"/>
    </source>
</evidence>
<dbReference type="PROSITE" id="PS00409">
    <property type="entry name" value="PROKAR_NTER_METHYL"/>
    <property type="match status" value="1"/>
</dbReference>
<dbReference type="RefSeq" id="WP_058483530.1">
    <property type="nucleotide sequence ID" value="NZ_CAAAII010000001.1"/>
</dbReference>
<dbReference type="STRING" id="452.Lspi_1621"/>
<dbReference type="Proteomes" id="UP000054877">
    <property type="component" value="Unassembled WGS sequence"/>
</dbReference>
<protein>
    <recommendedName>
        <fullName evidence="2">Type II secretion system protein H</fullName>
    </recommendedName>
    <alternativeName>
        <fullName evidence="10">General secretion pathway protein H</fullName>
    </alternativeName>
</protein>
<evidence type="ECO:0000256" key="3">
    <source>
        <dbReference type="ARBA" id="ARBA00022475"/>
    </source>
</evidence>
<dbReference type="GO" id="GO:0005886">
    <property type="term" value="C:plasma membrane"/>
    <property type="evidence" value="ECO:0007669"/>
    <property type="project" value="UniProtKB-SubCell"/>
</dbReference>
<dbReference type="Pfam" id="PF07963">
    <property type="entry name" value="N_methyl"/>
    <property type="match status" value="1"/>
</dbReference>
<reference evidence="13 14" key="1">
    <citation type="submission" date="2015-11" db="EMBL/GenBank/DDBJ databases">
        <title>Genomic analysis of 38 Legionella species identifies large and diverse effector repertoires.</title>
        <authorList>
            <person name="Burstein D."/>
            <person name="Amaro F."/>
            <person name="Zusman T."/>
            <person name="Lifshitz Z."/>
            <person name="Cohen O."/>
            <person name="Gilbert J.A."/>
            <person name="Pupko T."/>
            <person name="Shuman H.A."/>
            <person name="Segal G."/>
        </authorList>
    </citation>
    <scope>NUCLEOTIDE SEQUENCE [LARGE SCALE GENOMIC DNA]</scope>
    <source>
        <strain evidence="13 14">Mt.St.Helens-9</strain>
    </source>
</reference>
<dbReference type="OrthoDB" id="5649665at2"/>
<keyword evidence="14" id="KW-1185">Reference proteome</keyword>
<keyword evidence="3" id="KW-1003">Cell membrane</keyword>
<proteinExistence type="inferred from homology"/>
<accession>A0A0W0Z5X3</accession>